<name>A0ABP1RHS8_9HEXA</name>
<reference evidence="2 3" key="1">
    <citation type="submission" date="2024-08" db="EMBL/GenBank/DDBJ databases">
        <authorList>
            <person name="Cucini C."/>
            <person name="Frati F."/>
        </authorList>
    </citation>
    <scope>NUCLEOTIDE SEQUENCE [LARGE SCALE GENOMIC DNA]</scope>
</reference>
<evidence type="ECO:0000313" key="2">
    <source>
        <dbReference type="EMBL" id="CAL8128568.1"/>
    </source>
</evidence>
<keyword evidence="3" id="KW-1185">Reference proteome</keyword>
<feature type="transmembrane region" description="Helical" evidence="1">
    <location>
        <begin position="569"/>
        <end position="592"/>
    </location>
</feature>
<comment type="caution">
    <text evidence="2">The sequence shown here is derived from an EMBL/GenBank/DDBJ whole genome shotgun (WGS) entry which is preliminary data.</text>
</comment>
<sequence length="598" mass="68358">MVSNQLTFSIESNDTLKNHQGHQHFSSCFILGYVDFQDAANSQDSSTSTDVQSVLNKMPVAEKPNHFIYFANWQFIREANLSLKTAKFFKLLLPTTFISGMTFLMDSSQQINLVCITCTNTFHKLTKSQIEKPFHLQLIWNSLHSNLNGISISSVLTKYQIRRSNTKLCDKLAIRAAPLKYLPTPLMCAYKILAKKLNFSIVSNEDAQGSLLYLSLSPTNLKFLEDDTSNDFISYGMTVTSFSFIVVKNSHKYKWAPFLPFEAACWISFILITFAMLILSKYSSGSWSTNLFSIVASILEQSLQLGCDLKLYHLHNILWIIMIFILNGAYKGIMFSNITKGPKLDWPKTFTEFLLLPCNKVTITSLYILREGKYIVSNSLLHETFQENNSNFSTKSYSQVGKSVTHFAGNEAEQELVYQALIDSTPPIDEVKVKLNTSEFGVVDQETTTIQIRHAFNIFGKEKTVSLPETIEKFTLSSLWICQINFLQRFLNNGLGQLDNAGLFNRLIKNYKLIQSLMFLEDILEGNYSLEPEIASNLFIHYLEDENVHKEYWKKAEPFKLSLKCFENLFIIFLILLFFATFIQAVECYATLFHVNSS</sequence>
<keyword evidence="1" id="KW-0812">Transmembrane</keyword>
<organism evidence="2 3">
    <name type="scientific">Orchesella dallaii</name>
    <dbReference type="NCBI Taxonomy" id="48710"/>
    <lineage>
        <taxon>Eukaryota</taxon>
        <taxon>Metazoa</taxon>
        <taxon>Ecdysozoa</taxon>
        <taxon>Arthropoda</taxon>
        <taxon>Hexapoda</taxon>
        <taxon>Collembola</taxon>
        <taxon>Entomobryomorpha</taxon>
        <taxon>Entomobryoidea</taxon>
        <taxon>Orchesellidae</taxon>
        <taxon>Orchesellinae</taxon>
        <taxon>Orchesella</taxon>
    </lineage>
</organism>
<dbReference type="EMBL" id="CAXLJM020000075">
    <property type="protein sequence ID" value="CAL8128568.1"/>
    <property type="molecule type" value="Genomic_DNA"/>
</dbReference>
<evidence type="ECO:0000313" key="3">
    <source>
        <dbReference type="Proteomes" id="UP001642540"/>
    </source>
</evidence>
<keyword evidence="1" id="KW-0472">Membrane</keyword>
<dbReference type="Proteomes" id="UP001642540">
    <property type="component" value="Unassembled WGS sequence"/>
</dbReference>
<accession>A0ABP1RHS8</accession>
<keyword evidence="1" id="KW-1133">Transmembrane helix</keyword>
<gene>
    <name evidence="2" type="ORF">ODALV1_LOCUS22333</name>
</gene>
<proteinExistence type="predicted"/>
<protein>
    <submittedName>
        <fullName evidence="2">Uncharacterized protein</fullName>
    </submittedName>
</protein>
<feature type="transmembrane region" description="Helical" evidence="1">
    <location>
        <begin position="259"/>
        <end position="279"/>
    </location>
</feature>
<evidence type="ECO:0000256" key="1">
    <source>
        <dbReference type="SAM" id="Phobius"/>
    </source>
</evidence>
<feature type="transmembrane region" description="Helical" evidence="1">
    <location>
        <begin position="312"/>
        <end position="330"/>
    </location>
</feature>